<dbReference type="Proteomes" id="UP000663862">
    <property type="component" value="Unassembled WGS sequence"/>
</dbReference>
<dbReference type="SUPFAM" id="SSF52374">
    <property type="entry name" value="Nucleotidylyl transferase"/>
    <property type="match status" value="1"/>
</dbReference>
<dbReference type="GO" id="GO:0005524">
    <property type="term" value="F:ATP binding"/>
    <property type="evidence" value="ECO:0007669"/>
    <property type="project" value="UniProtKB-KW"/>
</dbReference>
<gene>
    <name evidence="5" type="ORF">TSG867_LOCUS625</name>
</gene>
<dbReference type="Gene3D" id="3.40.50.620">
    <property type="entry name" value="HUPs"/>
    <property type="match status" value="1"/>
</dbReference>
<evidence type="ECO:0000256" key="2">
    <source>
        <dbReference type="ARBA" id="ARBA00022741"/>
    </source>
</evidence>
<keyword evidence="2" id="KW-0547">Nucleotide-binding</keyword>
<evidence type="ECO:0000256" key="3">
    <source>
        <dbReference type="ARBA" id="ARBA00022840"/>
    </source>
</evidence>
<keyword evidence="3" id="KW-0067">ATP-binding</keyword>
<organism evidence="5 6">
    <name type="scientific">Rotaria socialis</name>
    <dbReference type="NCBI Taxonomy" id="392032"/>
    <lineage>
        <taxon>Eukaryota</taxon>
        <taxon>Metazoa</taxon>
        <taxon>Spiralia</taxon>
        <taxon>Gnathifera</taxon>
        <taxon>Rotifera</taxon>
        <taxon>Eurotatoria</taxon>
        <taxon>Bdelloidea</taxon>
        <taxon>Philodinida</taxon>
        <taxon>Philodinidae</taxon>
        <taxon>Rotaria</taxon>
    </lineage>
</organism>
<dbReference type="GO" id="GO:0004817">
    <property type="term" value="F:cysteine-tRNA ligase activity"/>
    <property type="evidence" value="ECO:0007669"/>
    <property type="project" value="TreeGrafter"/>
</dbReference>
<evidence type="ECO:0000259" key="4">
    <source>
        <dbReference type="Pfam" id="PF01406"/>
    </source>
</evidence>
<dbReference type="GO" id="GO:0006423">
    <property type="term" value="P:cysteinyl-tRNA aminoacylation"/>
    <property type="evidence" value="ECO:0007669"/>
    <property type="project" value="TreeGrafter"/>
</dbReference>
<dbReference type="InterPro" id="IPR032678">
    <property type="entry name" value="tRNA-synt_1_cat_dom"/>
</dbReference>
<dbReference type="AlphaFoldDB" id="A0A820C2Q6"/>
<dbReference type="Pfam" id="PF01406">
    <property type="entry name" value="tRNA-synt_1e"/>
    <property type="match status" value="1"/>
</dbReference>
<proteinExistence type="predicted"/>
<evidence type="ECO:0000313" key="5">
    <source>
        <dbReference type="EMBL" id="CAF4209739.1"/>
    </source>
</evidence>
<accession>A0A820C2Q6</accession>
<dbReference type="InterPro" id="IPR024909">
    <property type="entry name" value="Cys-tRNA/MSH_ligase"/>
</dbReference>
<comment type="caution">
    <text evidence="5">The sequence shown here is derived from an EMBL/GenBank/DDBJ whole genome shotgun (WGS) entry which is preliminary data.</text>
</comment>
<evidence type="ECO:0000313" key="6">
    <source>
        <dbReference type="Proteomes" id="UP000663862"/>
    </source>
</evidence>
<dbReference type="PANTHER" id="PTHR10890">
    <property type="entry name" value="CYSTEINYL-TRNA SYNTHETASE"/>
    <property type="match status" value="1"/>
</dbReference>
<dbReference type="InterPro" id="IPR014729">
    <property type="entry name" value="Rossmann-like_a/b/a_fold"/>
</dbReference>
<evidence type="ECO:0000256" key="1">
    <source>
        <dbReference type="ARBA" id="ARBA00022598"/>
    </source>
</evidence>
<reference evidence="5" key="1">
    <citation type="submission" date="2021-02" db="EMBL/GenBank/DDBJ databases">
        <authorList>
            <person name="Nowell W R."/>
        </authorList>
    </citation>
    <scope>NUCLEOTIDE SEQUENCE</scope>
</reference>
<dbReference type="PANTHER" id="PTHR10890:SF3">
    <property type="entry name" value="CYSTEINE--TRNA LIGASE, CYTOPLASMIC"/>
    <property type="match status" value="1"/>
</dbReference>
<sequence>MSRDEIHEGLEVPFKETFDNTGVIPVTRAKRFITYTTTISSTNYNTYSIDRTKELEKMFKKNMHLSNILPPTIGVQFSDDVPNIIQFIKKIMENGFAYESSLSVYFDTVEFHKQHPYANFEFNEMGDIIALRDEEPLATSENINKIKANLIFFYGKNKSQMNVLDHHRGALVDQIHLRRRMKHLEKLILYLRICNGSSMPNNANPFLDGTHLHNEILIYMPQLRTFTFYISTENNIYHLPHPISTDNIQQTFANFKYGQKACAIDYFHTFRTICHVYSLPFTFTRLERISSKFPNIVFITVTHLHVNDFISLEHEFFMQISLAFPILKRFCLKNETEQLWNDHITEPDENLSDSIIEYSHFTSFGLMCAYGHYISQFLLETKARLPCLTELKLKYGPLIAATRYFTIDALRRNCSKVNRLIVENCTRVPEDVYQYFPSL</sequence>
<feature type="domain" description="tRNA synthetases class I catalytic" evidence="4">
    <location>
        <begin position="52"/>
        <end position="132"/>
    </location>
</feature>
<dbReference type="EMBL" id="CAJOBQ010000012">
    <property type="protein sequence ID" value="CAF4209739.1"/>
    <property type="molecule type" value="Genomic_DNA"/>
</dbReference>
<dbReference type="GO" id="GO:0005737">
    <property type="term" value="C:cytoplasm"/>
    <property type="evidence" value="ECO:0007669"/>
    <property type="project" value="TreeGrafter"/>
</dbReference>
<keyword evidence="1" id="KW-0436">Ligase</keyword>
<protein>
    <recommendedName>
        <fullName evidence="4">tRNA synthetases class I catalytic domain-containing protein</fullName>
    </recommendedName>
</protein>
<name>A0A820C2Q6_9BILA</name>